<evidence type="ECO:0000313" key="1">
    <source>
        <dbReference type="EnsemblPlants" id="TuG1812G0100000975.01.T01.cds253633"/>
    </source>
</evidence>
<keyword evidence="2" id="KW-1185">Reference proteome</keyword>
<dbReference type="Proteomes" id="UP000015106">
    <property type="component" value="Chromosome 1"/>
</dbReference>
<reference evidence="2" key="1">
    <citation type="journal article" date="2013" name="Nature">
        <title>Draft genome of the wheat A-genome progenitor Triticum urartu.</title>
        <authorList>
            <person name="Ling H.Q."/>
            <person name="Zhao S."/>
            <person name="Liu D."/>
            <person name="Wang J."/>
            <person name="Sun H."/>
            <person name="Zhang C."/>
            <person name="Fan H."/>
            <person name="Li D."/>
            <person name="Dong L."/>
            <person name="Tao Y."/>
            <person name="Gao C."/>
            <person name="Wu H."/>
            <person name="Li Y."/>
            <person name="Cui Y."/>
            <person name="Guo X."/>
            <person name="Zheng S."/>
            <person name="Wang B."/>
            <person name="Yu K."/>
            <person name="Liang Q."/>
            <person name="Yang W."/>
            <person name="Lou X."/>
            <person name="Chen J."/>
            <person name="Feng M."/>
            <person name="Jian J."/>
            <person name="Zhang X."/>
            <person name="Luo G."/>
            <person name="Jiang Y."/>
            <person name="Liu J."/>
            <person name="Wang Z."/>
            <person name="Sha Y."/>
            <person name="Zhang B."/>
            <person name="Wu H."/>
            <person name="Tang D."/>
            <person name="Shen Q."/>
            <person name="Xue P."/>
            <person name="Zou S."/>
            <person name="Wang X."/>
            <person name="Liu X."/>
            <person name="Wang F."/>
            <person name="Yang Y."/>
            <person name="An X."/>
            <person name="Dong Z."/>
            <person name="Zhang K."/>
            <person name="Zhang X."/>
            <person name="Luo M.C."/>
            <person name="Dvorak J."/>
            <person name="Tong Y."/>
            <person name="Wang J."/>
            <person name="Yang H."/>
            <person name="Li Z."/>
            <person name="Wang D."/>
            <person name="Zhang A."/>
            <person name="Wang J."/>
        </authorList>
    </citation>
    <scope>NUCLEOTIDE SEQUENCE</scope>
    <source>
        <strain evidence="2">cv. G1812</strain>
    </source>
</reference>
<name>A0A8R7JX70_TRIUA</name>
<sequence>MAAVAHRCSRVGCSCRAGQCSGGRQFRIVACICLVRKTLLPSFLSEGLEITAS</sequence>
<proteinExistence type="predicted"/>
<reference evidence="1" key="2">
    <citation type="submission" date="2018-03" db="EMBL/GenBank/DDBJ databases">
        <title>The Triticum urartu genome reveals the dynamic nature of wheat genome evolution.</title>
        <authorList>
            <person name="Ling H."/>
            <person name="Ma B."/>
            <person name="Shi X."/>
            <person name="Liu H."/>
            <person name="Dong L."/>
            <person name="Sun H."/>
            <person name="Cao Y."/>
            <person name="Gao Q."/>
            <person name="Zheng S."/>
            <person name="Li Y."/>
            <person name="Yu Y."/>
            <person name="Du H."/>
            <person name="Qi M."/>
            <person name="Li Y."/>
            <person name="Yu H."/>
            <person name="Cui Y."/>
            <person name="Wang N."/>
            <person name="Chen C."/>
            <person name="Wu H."/>
            <person name="Zhao Y."/>
            <person name="Zhang J."/>
            <person name="Li Y."/>
            <person name="Zhou W."/>
            <person name="Zhang B."/>
            <person name="Hu W."/>
            <person name="Eijk M."/>
            <person name="Tang J."/>
            <person name="Witsenboer H."/>
            <person name="Zhao S."/>
            <person name="Li Z."/>
            <person name="Zhang A."/>
            <person name="Wang D."/>
            <person name="Liang C."/>
        </authorList>
    </citation>
    <scope>NUCLEOTIDE SEQUENCE [LARGE SCALE GENOMIC DNA]</scope>
    <source>
        <strain evidence="1">cv. G1812</strain>
    </source>
</reference>
<accession>A0A8R7JX70</accession>
<dbReference type="Gramene" id="TuG1812G0100000975.01.T01">
    <property type="protein sequence ID" value="TuG1812G0100000975.01.T01.cds253633"/>
    <property type="gene ID" value="TuG1812G0100000975.01"/>
</dbReference>
<dbReference type="AlphaFoldDB" id="A0A8R7JX70"/>
<protein>
    <submittedName>
        <fullName evidence="1">Uncharacterized protein</fullName>
    </submittedName>
</protein>
<reference evidence="1" key="3">
    <citation type="submission" date="2022-06" db="UniProtKB">
        <authorList>
            <consortium name="EnsemblPlants"/>
        </authorList>
    </citation>
    <scope>IDENTIFICATION</scope>
</reference>
<dbReference type="EnsemblPlants" id="TuG1812G0100000975.01.T01">
    <property type="protein sequence ID" value="TuG1812G0100000975.01.T01.cds253633"/>
    <property type="gene ID" value="TuG1812G0100000975.01"/>
</dbReference>
<organism evidence="1 2">
    <name type="scientific">Triticum urartu</name>
    <name type="common">Red wild einkorn</name>
    <name type="synonym">Crithodium urartu</name>
    <dbReference type="NCBI Taxonomy" id="4572"/>
    <lineage>
        <taxon>Eukaryota</taxon>
        <taxon>Viridiplantae</taxon>
        <taxon>Streptophyta</taxon>
        <taxon>Embryophyta</taxon>
        <taxon>Tracheophyta</taxon>
        <taxon>Spermatophyta</taxon>
        <taxon>Magnoliopsida</taxon>
        <taxon>Liliopsida</taxon>
        <taxon>Poales</taxon>
        <taxon>Poaceae</taxon>
        <taxon>BOP clade</taxon>
        <taxon>Pooideae</taxon>
        <taxon>Triticodae</taxon>
        <taxon>Triticeae</taxon>
        <taxon>Triticinae</taxon>
        <taxon>Triticum</taxon>
    </lineage>
</organism>
<evidence type="ECO:0000313" key="2">
    <source>
        <dbReference type="Proteomes" id="UP000015106"/>
    </source>
</evidence>